<keyword evidence="2" id="KW-0732">Signal</keyword>
<sequence length="104" mass="11413">MGGQRRVMNGLTIVLLFSTLLVISKTQAHMYSLRGLKLTSSFLGGMEMKTPSSPSLKTMERSGPSPNGPGHKSRDELSPNGYGPRKEQNAEAEGLLHFSRIHHH</sequence>
<dbReference type="EMBL" id="AWWV01011145">
    <property type="protein sequence ID" value="OMO73996.1"/>
    <property type="molecule type" value="Genomic_DNA"/>
</dbReference>
<proteinExistence type="predicted"/>
<dbReference type="OrthoDB" id="10407975at2759"/>
<evidence type="ECO:0000256" key="2">
    <source>
        <dbReference type="SAM" id="SignalP"/>
    </source>
</evidence>
<feature type="chain" id="PRO_5012164341" evidence="2">
    <location>
        <begin position="29"/>
        <end position="104"/>
    </location>
</feature>
<dbReference type="AlphaFoldDB" id="A0A1R3HUD5"/>
<accession>A0A1R3HUD5</accession>
<feature type="signal peptide" evidence="2">
    <location>
        <begin position="1"/>
        <end position="28"/>
    </location>
</feature>
<dbReference type="OMA" id="GMEMKTP"/>
<organism evidence="3 4">
    <name type="scientific">Corchorus capsularis</name>
    <name type="common">Jute</name>
    <dbReference type="NCBI Taxonomy" id="210143"/>
    <lineage>
        <taxon>Eukaryota</taxon>
        <taxon>Viridiplantae</taxon>
        <taxon>Streptophyta</taxon>
        <taxon>Embryophyta</taxon>
        <taxon>Tracheophyta</taxon>
        <taxon>Spermatophyta</taxon>
        <taxon>Magnoliopsida</taxon>
        <taxon>eudicotyledons</taxon>
        <taxon>Gunneridae</taxon>
        <taxon>Pentapetalae</taxon>
        <taxon>rosids</taxon>
        <taxon>malvids</taxon>
        <taxon>Malvales</taxon>
        <taxon>Malvaceae</taxon>
        <taxon>Grewioideae</taxon>
        <taxon>Apeibeae</taxon>
        <taxon>Corchorus</taxon>
    </lineage>
</organism>
<feature type="region of interest" description="Disordered" evidence="1">
    <location>
        <begin position="44"/>
        <end position="104"/>
    </location>
</feature>
<gene>
    <name evidence="3" type="ORF">CCACVL1_17028</name>
</gene>
<keyword evidence="4" id="KW-1185">Reference proteome</keyword>
<comment type="caution">
    <text evidence="3">The sequence shown here is derived from an EMBL/GenBank/DDBJ whole genome shotgun (WGS) entry which is preliminary data.</text>
</comment>
<dbReference type="Gramene" id="OMO73996">
    <property type="protein sequence ID" value="OMO73996"/>
    <property type="gene ID" value="CCACVL1_17028"/>
</dbReference>
<evidence type="ECO:0000313" key="4">
    <source>
        <dbReference type="Proteomes" id="UP000188268"/>
    </source>
</evidence>
<dbReference type="Proteomes" id="UP000188268">
    <property type="component" value="Unassembled WGS sequence"/>
</dbReference>
<protein>
    <submittedName>
        <fullName evidence="3">Uncharacterized protein</fullName>
    </submittedName>
</protein>
<reference evidence="3 4" key="1">
    <citation type="submission" date="2013-09" db="EMBL/GenBank/DDBJ databases">
        <title>Corchorus capsularis genome sequencing.</title>
        <authorList>
            <person name="Alam M."/>
            <person name="Haque M.S."/>
            <person name="Islam M.S."/>
            <person name="Emdad E.M."/>
            <person name="Islam M.M."/>
            <person name="Ahmed B."/>
            <person name="Halim A."/>
            <person name="Hossen Q.M.M."/>
            <person name="Hossain M.Z."/>
            <person name="Ahmed R."/>
            <person name="Khan M.M."/>
            <person name="Islam R."/>
            <person name="Rashid M.M."/>
            <person name="Khan S.A."/>
            <person name="Rahman M.S."/>
            <person name="Alam M."/>
        </authorList>
    </citation>
    <scope>NUCLEOTIDE SEQUENCE [LARGE SCALE GENOMIC DNA]</scope>
    <source>
        <strain evidence="4">cv. CVL-1</strain>
        <tissue evidence="3">Whole seedling</tissue>
    </source>
</reference>
<name>A0A1R3HUD5_COCAP</name>
<evidence type="ECO:0000256" key="1">
    <source>
        <dbReference type="SAM" id="MobiDB-lite"/>
    </source>
</evidence>
<evidence type="ECO:0000313" key="3">
    <source>
        <dbReference type="EMBL" id="OMO73996.1"/>
    </source>
</evidence>